<dbReference type="PANTHER" id="PTHR37299:SF1">
    <property type="entry name" value="STAGE 0 SPORULATION PROTEIN A HOMOLOG"/>
    <property type="match status" value="1"/>
</dbReference>
<dbReference type="PANTHER" id="PTHR37299">
    <property type="entry name" value="TRANSCRIPTIONAL REGULATOR-RELATED"/>
    <property type="match status" value="1"/>
</dbReference>
<evidence type="ECO:0000313" key="4">
    <source>
        <dbReference type="EMBL" id="GGE55566.1"/>
    </source>
</evidence>
<dbReference type="EMBL" id="BMJO01000003">
    <property type="protein sequence ID" value="GGE55566.1"/>
    <property type="molecule type" value="Genomic_DNA"/>
</dbReference>
<dbReference type="SMART" id="SM00850">
    <property type="entry name" value="LytTR"/>
    <property type="match status" value="1"/>
</dbReference>
<keyword evidence="4" id="KW-0238">DNA-binding</keyword>
<evidence type="ECO:0000256" key="1">
    <source>
        <dbReference type="PROSITE-ProRule" id="PRU00169"/>
    </source>
</evidence>
<dbReference type="Gene3D" id="3.40.50.2300">
    <property type="match status" value="1"/>
</dbReference>
<evidence type="ECO:0000259" key="2">
    <source>
        <dbReference type="PROSITE" id="PS50110"/>
    </source>
</evidence>
<keyword evidence="5" id="KW-1185">Reference proteome</keyword>
<feature type="domain" description="Response regulatory" evidence="2">
    <location>
        <begin position="5"/>
        <end position="117"/>
    </location>
</feature>
<dbReference type="InterPro" id="IPR001789">
    <property type="entry name" value="Sig_transdc_resp-reg_receiver"/>
</dbReference>
<dbReference type="InterPro" id="IPR046947">
    <property type="entry name" value="LytR-like"/>
</dbReference>
<organism evidence="4 5">
    <name type="scientific">Pedobacter psychrotolerans</name>
    <dbReference type="NCBI Taxonomy" id="1843235"/>
    <lineage>
        <taxon>Bacteria</taxon>
        <taxon>Pseudomonadati</taxon>
        <taxon>Bacteroidota</taxon>
        <taxon>Sphingobacteriia</taxon>
        <taxon>Sphingobacteriales</taxon>
        <taxon>Sphingobacteriaceae</taxon>
        <taxon>Pedobacter</taxon>
    </lineage>
</organism>
<gene>
    <name evidence="4" type="ORF">GCM10011413_22420</name>
</gene>
<dbReference type="SUPFAM" id="SSF52172">
    <property type="entry name" value="CheY-like"/>
    <property type="match status" value="1"/>
</dbReference>
<dbReference type="Pfam" id="PF00072">
    <property type="entry name" value="Response_reg"/>
    <property type="match status" value="1"/>
</dbReference>
<feature type="domain" description="HTH LytTR-type" evidence="3">
    <location>
        <begin position="135"/>
        <end position="234"/>
    </location>
</feature>
<evidence type="ECO:0000259" key="3">
    <source>
        <dbReference type="PROSITE" id="PS50930"/>
    </source>
</evidence>
<dbReference type="SMART" id="SM00448">
    <property type="entry name" value="REC"/>
    <property type="match status" value="1"/>
</dbReference>
<dbReference type="GO" id="GO:0003677">
    <property type="term" value="F:DNA binding"/>
    <property type="evidence" value="ECO:0007669"/>
    <property type="project" value="UniProtKB-KW"/>
</dbReference>
<dbReference type="PROSITE" id="PS50110">
    <property type="entry name" value="RESPONSE_REGULATORY"/>
    <property type="match status" value="1"/>
</dbReference>
<accession>A0ABQ1SQS1</accession>
<keyword evidence="1" id="KW-0597">Phosphoprotein</keyword>
<dbReference type="Pfam" id="PF04397">
    <property type="entry name" value="LytTR"/>
    <property type="match status" value="1"/>
</dbReference>
<feature type="modified residue" description="4-aspartylphosphate" evidence="1">
    <location>
        <position position="56"/>
    </location>
</feature>
<dbReference type="Proteomes" id="UP000622648">
    <property type="component" value="Unassembled WGS sequence"/>
</dbReference>
<sequence>MYLMNCLIVDDNQIFRLLLKKLIAMDSSLVLVAECENAMEAHHHIMNNQVDIIFLDIMMPGMSGLELAKILEDKPPLIIFTTSVAEHAVEAFSLNVVDFLLKPISPARFLKSIEKAKTANHKQQTSSDTHFPEFIFIRDSNTVRRVKVTDILYFEAIGDYVKIQLIGNIDYSIHSSLKNIETKLPQQVFLRVHRSFIINLSKIDGIEGKTLILDKNLIPVSDSYKANLNKSMKFL</sequence>
<dbReference type="InterPro" id="IPR007492">
    <property type="entry name" value="LytTR_DNA-bd_dom"/>
</dbReference>
<dbReference type="Gene3D" id="2.40.50.1020">
    <property type="entry name" value="LytTr DNA-binding domain"/>
    <property type="match status" value="1"/>
</dbReference>
<proteinExistence type="predicted"/>
<evidence type="ECO:0000313" key="5">
    <source>
        <dbReference type="Proteomes" id="UP000622648"/>
    </source>
</evidence>
<protein>
    <submittedName>
        <fullName evidence="4">DNA-binding response regulator</fullName>
    </submittedName>
</protein>
<comment type="caution">
    <text evidence="4">The sequence shown here is derived from an EMBL/GenBank/DDBJ whole genome shotgun (WGS) entry which is preliminary data.</text>
</comment>
<dbReference type="InterPro" id="IPR011006">
    <property type="entry name" value="CheY-like_superfamily"/>
</dbReference>
<reference evidence="5" key="1">
    <citation type="journal article" date="2019" name="Int. J. Syst. Evol. Microbiol.">
        <title>The Global Catalogue of Microorganisms (GCM) 10K type strain sequencing project: providing services to taxonomists for standard genome sequencing and annotation.</title>
        <authorList>
            <consortium name="The Broad Institute Genomics Platform"/>
            <consortium name="The Broad Institute Genome Sequencing Center for Infectious Disease"/>
            <person name="Wu L."/>
            <person name="Ma J."/>
        </authorList>
    </citation>
    <scope>NUCLEOTIDE SEQUENCE [LARGE SCALE GENOMIC DNA]</scope>
    <source>
        <strain evidence="5">CGMCC 1.15644</strain>
    </source>
</reference>
<name>A0ABQ1SQS1_9SPHI</name>
<dbReference type="PROSITE" id="PS50930">
    <property type="entry name" value="HTH_LYTTR"/>
    <property type="match status" value="1"/>
</dbReference>